<dbReference type="GO" id="GO:0006508">
    <property type="term" value="P:proteolysis"/>
    <property type="evidence" value="ECO:0007669"/>
    <property type="project" value="UniProtKB-KW"/>
</dbReference>
<keyword evidence="9" id="KW-1185">Reference proteome</keyword>
<evidence type="ECO:0000256" key="6">
    <source>
        <dbReference type="PROSITE-ProRule" id="PRU00331"/>
    </source>
</evidence>
<dbReference type="InterPro" id="IPR006155">
    <property type="entry name" value="Josephin"/>
</dbReference>
<dbReference type="PANTHER" id="PTHR13291:SF0">
    <property type="entry name" value="JOSEPHIN-LIKE PROTEIN"/>
    <property type="match status" value="1"/>
</dbReference>
<dbReference type="Proteomes" id="UP001187531">
    <property type="component" value="Unassembled WGS sequence"/>
</dbReference>
<accession>A0AA88LCC2</accession>
<feature type="active site" evidence="6">
    <location>
        <position position="123"/>
    </location>
</feature>
<dbReference type="PANTHER" id="PTHR13291">
    <property type="entry name" value="JOSEPHIN 1, 2"/>
    <property type="match status" value="1"/>
</dbReference>
<evidence type="ECO:0000256" key="5">
    <source>
        <dbReference type="ARBA" id="ARBA00022801"/>
    </source>
</evidence>
<evidence type="ECO:0000259" key="7">
    <source>
        <dbReference type="PROSITE" id="PS50957"/>
    </source>
</evidence>
<evidence type="ECO:0000256" key="1">
    <source>
        <dbReference type="ARBA" id="ARBA00000707"/>
    </source>
</evidence>
<reference evidence="8" key="1">
    <citation type="submission" date="2023-07" db="EMBL/GenBank/DDBJ databases">
        <title>Chromosome-level genome assembly of Artemia franciscana.</title>
        <authorList>
            <person name="Jo E."/>
        </authorList>
    </citation>
    <scope>NUCLEOTIDE SEQUENCE</scope>
    <source>
        <tissue evidence="8">Whole body</tissue>
    </source>
</reference>
<dbReference type="EC" id="3.4.19.12" evidence="2"/>
<feature type="domain" description="Josephin" evidence="7">
    <location>
        <begin position="1"/>
        <end position="170"/>
    </location>
</feature>
<keyword evidence="5 6" id="KW-0378">Hydrolase</keyword>
<evidence type="ECO:0000256" key="4">
    <source>
        <dbReference type="ARBA" id="ARBA00022786"/>
    </source>
</evidence>
<dbReference type="SMART" id="SM01246">
    <property type="entry name" value="Josephin"/>
    <property type="match status" value="1"/>
</dbReference>
<dbReference type="GO" id="GO:0016579">
    <property type="term" value="P:protein deubiquitination"/>
    <property type="evidence" value="ECO:0007669"/>
    <property type="project" value="InterPro"/>
</dbReference>
<evidence type="ECO:0000256" key="2">
    <source>
        <dbReference type="ARBA" id="ARBA00012759"/>
    </source>
</evidence>
<comment type="catalytic activity">
    <reaction evidence="1">
        <text>Thiol-dependent hydrolysis of ester, thioester, amide, peptide and isopeptide bonds formed by the C-terminal Gly of ubiquitin (a 76-residue protein attached to proteins as an intracellular targeting signal).</text>
        <dbReference type="EC" id="3.4.19.12"/>
    </reaction>
</comment>
<feature type="active site" evidence="6">
    <location>
        <position position="108"/>
    </location>
</feature>
<dbReference type="Gene3D" id="3.90.70.40">
    <property type="match status" value="1"/>
</dbReference>
<dbReference type="AlphaFoldDB" id="A0AA88LCC2"/>
<dbReference type="InterPro" id="IPR040053">
    <property type="entry name" value="JOSD1/2"/>
</dbReference>
<protein>
    <recommendedName>
        <fullName evidence="2">ubiquitinyl hydrolase 1</fullName>
        <ecNumber evidence="2">3.4.19.12</ecNumber>
    </recommendedName>
</protein>
<dbReference type="GO" id="GO:0004843">
    <property type="term" value="F:cysteine-type deubiquitinase activity"/>
    <property type="evidence" value="ECO:0007669"/>
    <property type="project" value="UniProtKB-EC"/>
</dbReference>
<comment type="caution">
    <text evidence="8">The sequence shown here is derived from an EMBL/GenBank/DDBJ whole genome shotgun (WGS) entry which is preliminary data.</text>
</comment>
<evidence type="ECO:0000313" key="8">
    <source>
        <dbReference type="EMBL" id="KAK2720974.1"/>
    </source>
</evidence>
<organism evidence="8 9">
    <name type="scientific">Artemia franciscana</name>
    <name type="common">Brine shrimp</name>
    <name type="synonym">Artemia sanfranciscana</name>
    <dbReference type="NCBI Taxonomy" id="6661"/>
    <lineage>
        <taxon>Eukaryota</taxon>
        <taxon>Metazoa</taxon>
        <taxon>Ecdysozoa</taxon>
        <taxon>Arthropoda</taxon>
        <taxon>Crustacea</taxon>
        <taxon>Branchiopoda</taxon>
        <taxon>Anostraca</taxon>
        <taxon>Artemiidae</taxon>
        <taxon>Artemia</taxon>
    </lineage>
</organism>
<gene>
    <name evidence="8" type="ORF">QYM36_004757</name>
</gene>
<keyword evidence="4" id="KW-0833">Ubl conjugation pathway</keyword>
<proteinExistence type="predicted"/>
<keyword evidence="3" id="KW-0645">Protease</keyword>
<name>A0AA88LCC2_ARTSF</name>
<dbReference type="PROSITE" id="PS50957">
    <property type="entry name" value="JOSEPHIN"/>
    <property type="match status" value="1"/>
</dbReference>
<evidence type="ECO:0000256" key="3">
    <source>
        <dbReference type="ARBA" id="ARBA00022670"/>
    </source>
</evidence>
<evidence type="ECO:0000313" key="9">
    <source>
        <dbReference type="Proteomes" id="UP001187531"/>
    </source>
</evidence>
<dbReference type="EMBL" id="JAVRJZ010000007">
    <property type="protein sequence ID" value="KAK2720974.1"/>
    <property type="molecule type" value="Genomic_DNA"/>
</dbReference>
<dbReference type="EMBL" id="JAVRJZ010000007">
    <property type="protein sequence ID" value="KAK2720976.1"/>
    <property type="molecule type" value="Genomic_DNA"/>
</dbReference>
<sequence length="170" mass="19626">MYHEKQSKQLCLLHSLNNLYQKEVFQQKVLDGICSVLSPDTFFSPHRSILGLGNYDVNVMMKAVQVMGHEAVWFDKRLHPSVLVLKHVVGIILNMTTSSYIPPFHRKHWIAIREVGGKFYNFDSKLKVPIEIGDESHLKSFLVEKLKTNEVEMFIVVEEDTHKSGSWKNS</sequence>
<feature type="active site" evidence="6">
    <location>
        <position position="11"/>
    </location>
</feature>
<dbReference type="Pfam" id="PF02099">
    <property type="entry name" value="Josephin"/>
    <property type="match status" value="1"/>
</dbReference>